<dbReference type="InterPro" id="IPR050297">
    <property type="entry name" value="LipidA_mod_glycosyltrf_83"/>
</dbReference>
<protein>
    <submittedName>
        <fullName evidence="11">Phospholipid carrier-dependent glycosyltransferase</fullName>
    </submittedName>
</protein>
<reference evidence="11" key="1">
    <citation type="journal article" date="2020" name="mSystems">
        <title>Genome- and Community-Level Interaction Insights into Carbon Utilization and Element Cycling Functions of Hydrothermarchaeota in Hydrothermal Sediment.</title>
        <authorList>
            <person name="Zhou Z."/>
            <person name="Liu Y."/>
            <person name="Xu W."/>
            <person name="Pan J."/>
            <person name="Luo Z.H."/>
            <person name="Li M."/>
        </authorList>
    </citation>
    <scope>NUCLEOTIDE SEQUENCE [LARGE SCALE GENOMIC DNA]</scope>
    <source>
        <strain evidence="11">SpSt-418</strain>
    </source>
</reference>
<organism evidence="11">
    <name type="scientific">Oscillatoriales cyanobacterium SpSt-418</name>
    <dbReference type="NCBI Taxonomy" id="2282169"/>
    <lineage>
        <taxon>Bacteria</taxon>
        <taxon>Bacillati</taxon>
        <taxon>Cyanobacteriota</taxon>
        <taxon>Cyanophyceae</taxon>
        <taxon>Oscillatoriophycideae</taxon>
        <taxon>Oscillatoriales</taxon>
    </lineage>
</organism>
<evidence type="ECO:0000313" key="11">
    <source>
        <dbReference type="EMBL" id="HFM99321.1"/>
    </source>
</evidence>
<keyword evidence="3" id="KW-0328">Glycosyltransferase</keyword>
<feature type="transmembrane region" description="Helical" evidence="9">
    <location>
        <begin position="408"/>
        <end position="426"/>
    </location>
</feature>
<dbReference type="GO" id="GO:0005886">
    <property type="term" value="C:plasma membrane"/>
    <property type="evidence" value="ECO:0007669"/>
    <property type="project" value="UniProtKB-SubCell"/>
</dbReference>
<sequence length="949" mass="107484">MAIQKKLSDLFTSLVSNQDDEPSHGVLPDWLTSTFASQWWKQAQDWLILGCLWLLVVLSDRLWLRLDRTIPAWDQADYLNLALYHWRHFQQFEPTNTWWTELWHLSSKYPPFVFFATVPILNLLGPGVDQAVWVNAGFSLVLLVSVYLLGRRLFYRQVGLLAAAICLLMPGLYRIRVDYLLDYGLAAMVALCFCCLTYWWSLGQNLPFFGQSTQSATSKYQWLYQWLWAIAMGLTAGLAVLTKQTAFLFIFVPFAWAFVWSVWKRRWGQVYQLAIATILAWAVLYPWLKYNWLLVFSAIPRATLKSATQEGDPALTSLLAWTYYLKISPDLVSWLPLIVAPLGLVFYWRQTVVGRQWTKINRLDRPTTREEKAEAYQASWRSLAWLLVFLVGSYLLSSLNPNKDPRYITTLLPQLAVVLAYGLLLIPYRWQTISWTTLGVTALVAILNLFPVLPANVRILPFQTPLTLQQAYRGKPLPHEQIMAEVIKTEPYLRSVIGVMTSTPEVNQHNINLFGLLSDFQLRGRQVGSRSKQVAQEAQLLSWFLVQLDQQGVPRSASPTGIPPKQQLLSILEKSGDFQEQKRWQLPDGNTLKLFHRKLAPLEIQPLSAKSIANRADTCCVPTGGSSTVASATTAIPLQLRQVLIPERVPPGQPVPVTYRWQGNWPDLANSLMLISWVPVPNSTGETTTTAAPPPTKPSPTRSRWFHDHAIALGRLYTDPGTQEAPLYHVVERLSMLPPADLAPGTYQLLVVRRDRQTGKTTPMPVPPTQITIDPAAPPQKPLFPVDPVSQFRLQAARLPEGIEVYDKIARQIEILNTFDPGQDFHAQALESMEYRLKQEPKNREFAYGLALNHVLNRRVEPAIAALERVTQLDPKNPNAFGYLAFVNLYGFRPRAAQPAIDTALKLNPNLPELHLLNGVSALLQGNVVKTWQSIQTYQAKEKAQAPKK</sequence>
<evidence type="ECO:0000256" key="6">
    <source>
        <dbReference type="ARBA" id="ARBA00022989"/>
    </source>
</evidence>
<feature type="transmembrane region" description="Helical" evidence="9">
    <location>
        <begin position="246"/>
        <end position="263"/>
    </location>
</feature>
<evidence type="ECO:0000256" key="8">
    <source>
        <dbReference type="SAM" id="MobiDB-lite"/>
    </source>
</evidence>
<dbReference type="GO" id="GO:0000030">
    <property type="term" value="F:mannosyltransferase activity"/>
    <property type="evidence" value="ECO:0007669"/>
    <property type="project" value="InterPro"/>
</dbReference>
<evidence type="ECO:0000256" key="1">
    <source>
        <dbReference type="ARBA" id="ARBA00004651"/>
    </source>
</evidence>
<dbReference type="InterPro" id="IPR003342">
    <property type="entry name" value="ArnT-like_N"/>
</dbReference>
<feature type="transmembrane region" description="Helical" evidence="9">
    <location>
        <begin position="157"/>
        <end position="175"/>
    </location>
</feature>
<evidence type="ECO:0000256" key="7">
    <source>
        <dbReference type="ARBA" id="ARBA00023136"/>
    </source>
</evidence>
<keyword evidence="4 11" id="KW-0808">Transferase</keyword>
<dbReference type="Gene3D" id="1.25.40.10">
    <property type="entry name" value="Tetratricopeptide repeat domain"/>
    <property type="match status" value="1"/>
</dbReference>
<evidence type="ECO:0000256" key="4">
    <source>
        <dbReference type="ARBA" id="ARBA00022679"/>
    </source>
</evidence>
<keyword evidence="2" id="KW-1003">Cell membrane</keyword>
<gene>
    <name evidence="11" type="ORF">ENR64_16490</name>
</gene>
<evidence type="ECO:0000256" key="3">
    <source>
        <dbReference type="ARBA" id="ARBA00022676"/>
    </source>
</evidence>
<evidence type="ECO:0000256" key="2">
    <source>
        <dbReference type="ARBA" id="ARBA00022475"/>
    </source>
</evidence>
<accession>A0A7C3PRC0</accession>
<proteinExistence type="predicted"/>
<feature type="transmembrane region" description="Helical" evidence="9">
    <location>
        <begin position="222"/>
        <end position="240"/>
    </location>
</feature>
<dbReference type="Pfam" id="PF02366">
    <property type="entry name" value="PMT"/>
    <property type="match status" value="1"/>
</dbReference>
<feature type="transmembrane region" description="Helical" evidence="9">
    <location>
        <begin position="331"/>
        <end position="348"/>
    </location>
</feature>
<feature type="region of interest" description="Disordered" evidence="8">
    <location>
        <begin position="683"/>
        <end position="703"/>
    </location>
</feature>
<comment type="subcellular location">
    <subcellularLocation>
        <location evidence="1">Cell membrane</location>
        <topology evidence="1">Multi-pass membrane protein</topology>
    </subcellularLocation>
</comment>
<evidence type="ECO:0000256" key="9">
    <source>
        <dbReference type="SAM" id="Phobius"/>
    </source>
</evidence>
<dbReference type="EMBL" id="DSRU01000237">
    <property type="protein sequence ID" value="HFM99321.1"/>
    <property type="molecule type" value="Genomic_DNA"/>
</dbReference>
<evidence type="ECO:0000259" key="10">
    <source>
        <dbReference type="Pfam" id="PF02366"/>
    </source>
</evidence>
<feature type="transmembrane region" description="Helical" evidence="9">
    <location>
        <begin position="270"/>
        <end position="288"/>
    </location>
</feature>
<feature type="transmembrane region" description="Helical" evidence="9">
    <location>
        <begin position="181"/>
        <end position="201"/>
    </location>
</feature>
<keyword evidence="6 9" id="KW-1133">Transmembrane helix</keyword>
<dbReference type="AlphaFoldDB" id="A0A7C3PRC0"/>
<feature type="domain" description="ArnT-like N-terminal" evidence="10">
    <location>
        <begin position="72"/>
        <end position="279"/>
    </location>
</feature>
<dbReference type="InterPro" id="IPR011990">
    <property type="entry name" value="TPR-like_helical_dom_sf"/>
</dbReference>
<evidence type="ECO:0000256" key="5">
    <source>
        <dbReference type="ARBA" id="ARBA00022692"/>
    </source>
</evidence>
<dbReference type="GO" id="GO:0016763">
    <property type="term" value="F:pentosyltransferase activity"/>
    <property type="evidence" value="ECO:0007669"/>
    <property type="project" value="TreeGrafter"/>
</dbReference>
<dbReference type="PANTHER" id="PTHR33908:SF11">
    <property type="entry name" value="MEMBRANE PROTEIN"/>
    <property type="match status" value="1"/>
</dbReference>
<feature type="transmembrane region" description="Helical" evidence="9">
    <location>
        <begin position="378"/>
        <end position="396"/>
    </location>
</feature>
<keyword evidence="5 9" id="KW-0812">Transmembrane</keyword>
<feature type="transmembrane region" description="Helical" evidence="9">
    <location>
        <begin position="46"/>
        <end position="64"/>
    </location>
</feature>
<feature type="transmembrane region" description="Helical" evidence="9">
    <location>
        <begin position="131"/>
        <end position="150"/>
    </location>
</feature>
<dbReference type="GO" id="GO:0006493">
    <property type="term" value="P:protein O-linked glycosylation"/>
    <property type="evidence" value="ECO:0007669"/>
    <property type="project" value="InterPro"/>
</dbReference>
<dbReference type="SUPFAM" id="SSF48452">
    <property type="entry name" value="TPR-like"/>
    <property type="match status" value="1"/>
</dbReference>
<keyword evidence="7 9" id="KW-0472">Membrane</keyword>
<name>A0A7C3PRC0_9CYAN</name>
<comment type="caution">
    <text evidence="11">The sequence shown here is derived from an EMBL/GenBank/DDBJ whole genome shotgun (WGS) entry which is preliminary data.</text>
</comment>
<feature type="transmembrane region" description="Helical" evidence="9">
    <location>
        <begin position="433"/>
        <end position="453"/>
    </location>
</feature>
<dbReference type="GO" id="GO:0009103">
    <property type="term" value="P:lipopolysaccharide biosynthetic process"/>
    <property type="evidence" value="ECO:0007669"/>
    <property type="project" value="UniProtKB-ARBA"/>
</dbReference>
<dbReference type="PANTHER" id="PTHR33908">
    <property type="entry name" value="MANNOSYLTRANSFERASE YKCB-RELATED"/>
    <property type="match status" value="1"/>
</dbReference>